<organism evidence="4 5">
    <name type="scientific">Polynucleobacter tropicus</name>
    <dbReference type="NCBI Taxonomy" id="1743174"/>
    <lineage>
        <taxon>Bacteria</taxon>
        <taxon>Pseudomonadati</taxon>
        <taxon>Pseudomonadota</taxon>
        <taxon>Betaproteobacteria</taxon>
        <taxon>Burkholderiales</taxon>
        <taxon>Burkholderiaceae</taxon>
        <taxon>Polynucleobacter</taxon>
    </lineage>
</organism>
<dbReference type="InterPro" id="IPR043426">
    <property type="entry name" value="MltB-like"/>
</dbReference>
<dbReference type="GO" id="GO:0009253">
    <property type="term" value="P:peptidoglycan catabolic process"/>
    <property type="evidence" value="ECO:0007669"/>
    <property type="project" value="TreeGrafter"/>
</dbReference>
<dbReference type="Pfam" id="PF13406">
    <property type="entry name" value="SLT_2"/>
    <property type="match status" value="1"/>
</dbReference>
<dbReference type="PANTHER" id="PTHR30163">
    <property type="entry name" value="MEMBRANE-BOUND LYTIC MUREIN TRANSGLYCOSYLASE B"/>
    <property type="match status" value="1"/>
</dbReference>
<protein>
    <submittedName>
        <fullName evidence="4">Lytic murein transglycosylase</fullName>
    </submittedName>
</protein>
<dbReference type="EMBL" id="CP028942">
    <property type="protein sequence ID" value="QKM64205.1"/>
    <property type="molecule type" value="Genomic_DNA"/>
</dbReference>
<feature type="signal peptide" evidence="2">
    <location>
        <begin position="1"/>
        <end position="22"/>
    </location>
</feature>
<evidence type="ECO:0000259" key="3">
    <source>
        <dbReference type="Pfam" id="PF13406"/>
    </source>
</evidence>
<feature type="compositionally biased region" description="Basic residues" evidence="1">
    <location>
        <begin position="412"/>
        <end position="427"/>
    </location>
</feature>
<accession>A0A6M9PZN0</accession>
<sequence>MSPNSCLRIHFPLLLLAILALGACSSTPPQQSGAQQTIVNQADDAATEARYNQSLNALLNQVSQTQEIPIQTLEMGFLDAKTIPSIRKLVLPPSGTFKKNWLAYRKRFIEPVRLKAGKAFLEEYQAFLSQVEQSYGVPAEVITAIIGIETIYGRQTGNFRVKDVLSTLAFSYPDTPNKTAREQLFKDQLQELILLCWTESGGQLPAKNTTQGVNQAGFNSCLNQNSSYAGAIGLPQFMPSSIRSFAIDGDGDGRIDLKQSPKDAIVSVANFMKKHGWQTGMPISFPVQESGLSAAKELADGEPQLKHTVAELIQKGILSPQQGDLQRGGVEPQSKGLIVDLPFPGKDGSEQAQYFVGLNNFLTIVQYNRSYFYAQSVAEFAEALGYKNQTAVPVETLQKTSSSKDVSDKPKSKSSKKSSAKKKPKTN</sequence>
<proteinExistence type="predicted"/>
<dbReference type="RefSeq" id="WP_173955246.1">
    <property type="nucleotide sequence ID" value="NZ_CP028942.1"/>
</dbReference>
<name>A0A6M9PZN0_9BURK</name>
<dbReference type="InterPro" id="IPR023346">
    <property type="entry name" value="Lysozyme-like_dom_sf"/>
</dbReference>
<dbReference type="Gene3D" id="1.10.8.350">
    <property type="entry name" value="Bacterial muramidase"/>
    <property type="match status" value="1"/>
</dbReference>
<keyword evidence="5" id="KW-1185">Reference proteome</keyword>
<evidence type="ECO:0000313" key="4">
    <source>
        <dbReference type="EMBL" id="QKM64205.1"/>
    </source>
</evidence>
<evidence type="ECO:0000256" key="2">
    <source>
        <dbReference type="SAM" id="SignalP"/>
    </source>
</evidence>
<keyword evidence="2" id="KW-0732">Signal</keyword>
<dbReference type="Proteomes" id="UP000503312">
    <property type="component" value="Chromosome"/>
</dbReference>
<dbReference type="AlphaFoldDB" id="A0A6M9PZN0"/>
<dbReference type="KEGG" id="ptrp:DCO17_02540"/>
<dbReference type="GO" id="GO:0008933">
    <property type="term" value="F:peptidoglycan lytic transglycosylase activity"/>
    <property type="evidence" value="ECO:0007669"/>
    <property type="project" value="TreeGrafter"/>
</dbReference>
<evidence type="ECO:0000256" key="1">
    <source>
        <dbReference type="SAM" id="MobiDB-lite"/>
    </source>
</evidence>
<gene>
    <name evidence="4" type="ORF">DCO17_02540</name>
</gene>
<feature type="region of interest" description="Disordered" evidence="1">
    <location>
        <begin position="392"/>
        <end position="427"/>
    </location>
</feature>
<feature type="chain" id="PRO_5026785381" evidence="2">
    <location>
        <begin position="23"/>
        <end position="427"/>
    </location>
</feature>
<dbReference type="PANTHER" id="PTHR30163:SF9">
    <property type="entry name" value="MEMBRANE-BOUND LYTIC MUREIN TRANSGLYCOSYLASE B"/>
    <property type="match status" value="1"/>
</dbReference>
<dbReference type="CDD" id="cd13399">
    <property type="entry name" value="Slt35-like"/>
    <property type="match status" value="1"/>
</dbReference>
<dbReference type="InterPro" id="IPR031304">
    <property type="entry name" value="SLT_2"/>
</dbReference>
<dbReference type="SUPFAM" id="SSF53955">
    <property type="entry name" value="Lysozyme-like"/>
    <property type="match status" value="1"/>
</dbReference>
<feature type="domain" description="Transglycosylase SLT" evidence="3">
    <location>
        <begin position="53"/>
        <end position="382"/>
    </location>
</feature>
<evidence type="ECO:0000313" key="5">
    <source>
        <dbReference type="Proteomes" id="UP000503312"/>
    </source>
</evidence>
<dbReference type="Gene3D" id="1.10.530.10">
    <property type="match status" value="1"/>
</dbReference>
<reference evidence="4 5" key="1">
    <citation type="submission" date="2018-04" db="EMBL/GenBank/DDBJ databases">
        <title>Polynucleobacter sp. UH21B genome.</title>
        <authorList>
            <person name="Hahn M.W."/>
        </authorList>
    </citation>
    <scope>NUCLEOTIDE SEQUENCE [LARGE SCALE GENOMIC DNA]</scope>
    <source>
        <strain evidence="4 5">MWH-UH21B</strain>
    </source>
</reference>